<gene>
    <name evidence="5" type="ORF">DFH08DRAFT_720721</name>
</gene>
<accession>A0AAD6Z3S8</accession>
<keyword evidence="6" id="KW-1185">Reference proteome</keyword>
<name>A0AAD6Z3S8_9AGAR</name>
<dbReference type="Gene3D" id="2.130.10.10">
    <property type="entry name" value="YVTN repeat-like/Quinoprotein amine dehydrogenase"/>
    <property type="match status" value="1"/>
</dbReference>
<keyword evidence="3" id="KW-0677">Repeat</keyword>
<dbReference type="PANTHER" id="PTHR19848">
    <property type="entry name" value="WD40 REPEAT PROTEIN"/>
    <property type="match status" value="1"/>
</dbReference>
<keyword evidence="4" id="KW-0539">Nucleus</keyword>
<evidence type="ECO:0000256" key="4">
    <source>
        <dbReference type="ARBA" id="ARBA00023242"/>
    </source>
</evidence>
<organism evidence="5 6">
    <name type="scientific">Mycena albidolilacea</name>
    <dbReference type="NCBI Taxonomy" id="1033008"/>
    <lineage>
        <taxon>Eukaryota</taxon>
        <taxon>Fungi</taxon>
        <taxon>Dikarya</taxon>
        <taxon>Basidiomycota</taxon>
        <taxon>Agaricomycotina</taxon>
        <taxon>Agaricomycetes</taxon>
        <taxon>Agaricomycetidae</taxon>
        <taxon>Agaricales</taxon>
        <taxon>Marasmiineae</taxon>
        <taxon>Mycenaceae</taxon>
        <taxon>Mycena</taxon>
    </lineage>
</organism>
<dbReference type="Proteomes" id="UP001218218">
    <property type="component" value="Unassembled WGS sequence"/>
</dbReference>
<evidence type="ECO:0000313" key="5">
    <source>
        <dbReference type="EMBL" id="KAJ7306723.1"/>
    </source>
</evidence>
<evidence type="ECO:0000256" key="1">
    <source>
        <dbReference type="ARBA" id="ARBA00004123"/>
    </source>
</evidence>
<dbReference type="InterPro" id="IPR001680">
    <property type="entry name" value="WD40_rpt"/>
</dbReference>
<dbReference type="SUPFAM" id="SSF50978">
    <property type="entry name" value="WD40 repeat-like"/>
    <property type="match status" value="1"/>
</dbReference>
<comment type="caution">
    <text evidence="5">The sequence shown here is derived from an EMBL/GenBank/DDBJ whole genome shotgun (WGS) entry which is preliminary data.</text>
</comment>
<sequence length="338" mass="37654">MSFLLHRTSKHNSYILQSKLRGHSGGIVQLRATEDGRLLASAGTDGTKIWDLSTMRELGSPKSPEARGASTALVWIKREDDLGEALFYGTRNGQLVCWKEGKPDARTIIERFFLVLIQSTQGLAAFEEISCVRIVNPAEITGLAFDAPSNRLAVCHRDGLVQVYTLSSTMSLKEVFSLELKNVAPRAIAFGQMYFNDRDIMVFGLYGATLRGNNGNVVGEPWNVGALIGDIALDVRKGVLIMDEPLSGTNLYRLEDRTHVKTFPVAVTKQKRLRQVDFLDECKFIVSRSDHSIVYVFDRRSGDIIDELRVDPPEWVQTIAVSDSFRNGCLTEKRIPGC</sequence>
<dbReference type="AlphaFoldDB" id="A0AAD6Z3S8"/>
<reference evidence="5" key="1">
    <citation type="submission" date="2023-03" db="EMBL/GenBank/DDBJ databases">
        <title>Massive genome expansion in bonnet fungi (Mycena s.s.) driven by repeated elements and novel gene families across ecological guilds.</title>
        <authorList>
            <consortium name="Lawrence Berkeley National Laboratory"/>
            <person name="Harder C.B."/>
            <person name="Miyauchi S."/>
            <person name="Viragh M."/>
            <person name="Kuo A."/>
            <person name="Thoen E."/>
            <person name="Andreopoulos B."/>
            <person name="Lu D."/>
            <person name="Skrede I."/>
            <person name="Drula E."/>
            <person name="Henrissat B."/>
            <person name="Morin E."/>
            <person name="Kohler A."/>
            <person name="Barry K."/>
            <person name="LaButti K."/>
            <person name="Morin E."/>
            <person name="Salamov A."/>
            <person name="Lipzen A."/>
            <person name="Mereny Z."/>
            <person name="Hegedus B."/>
            <person name="Baldrian P."/>
            <person name="Stursova M."/>
            <person name="Weitz H."/>
            <person name="Taylor A."/>
            <person name="Grigoriev I.V."/>
            <person name="Nagy L.G."/>
            <person name="Martin F."/>
            <person name="Kauserud H."/>
        </authorList>
    </citation>
    <scope>NUCLEOTIDE SEQUENCE</scope>
    <source>
        <strain evidence="5">CBHHK002</strain>
    </source>
</reference>
<proteinExistence type="predicted"/>
<dbReference type="Pfam" id="PF00400">
    <property type="entry name" value="WD40"/>
    <property type="match status" value="1"/>
</dbReference>
<comment type="subcellular location">
    <subcellularLocation>
        <location evidence="1">Nucleus</location>
    </subcellularLocation>
</comment>
<evidence type="ECO:0000256" key="3">
    <source>
        <dbReference type="ARBA" id="ARBA00022737"/>
    </source>
</evidence>
<dbReference type="GO" id="GO:0000027">
    <property type="term" value="P:ribosomal large subunit assembly"/>
    <property type="evidence" value="ECO:0007669"/>
    <property type="project" value="TreeGrafter"/>
</dbReference>
<dbReference type="GO" id="GO:0005730">
    <property type="term" value="C:nucleolus"/>
    <property type="evidence" value="ECO:0007669"/>
    <property type="project" value="TreeGrafter"/>
</dbReference>
<evidence type="ECO:0000256" key="2">
    <source>
        <dbReference type="ARBA" id="ARBA00022574"/>
    </source>
</evidence>
<dbReference type="PANTHER" id="PTHR19848:SF0">
    <property type="entry name" value="NOTCHLESS PROTEIN HOMOLOG 1"/>
    <property type="match status" value="1"/>
</dbReference>
<dbReference type="InterPro" id="IPR015943">
    <property type="entry name" value="WD40/YVTN_repeat-like_dom_sf"/>
</dbReference>
<dbReference type="SMART" id="SM00320">
    <property type="entry name" value="WD40"/>
    <property type="match status" value="3"/>
</dbReference>
<dbReference type="InterPro" id="IPR036322">
    <property type="entry name" value="WD40_repeat_dom_sf"/>
</dbReference>
<protein>
    <submittedName>
        <fullName evidence="5">WD40-repeat-containing domain protein</fullName>
    </submittedName>
</protein>
<keyword evidence="2" id="KW-0853">WD repeat</keyword>
<dbReference type="EMBL" id="JARIHO010000092">
    <property type="protein sequence ID" value="KAJ7306723.1"/>
    <property type="molecule type" value="Genomic_DNA"/>
</dbReference>
<evidence type="ECO:0000313" key="6">
    <source>
        <dbReference type="Proteomes" id="UP001218218"/>
    </source>
</evidence>